<evidence type="ECO:0000256" key="1">
    <source>
        <dbReference type="ARBA" id="ARBA00000505"/>
    </source>
</evidence>
<organism evidence="9 10">
    <name type="scientific">Elysia chlorotica</name>
    <name type="common">Eastern emerald elysia</name>
    <name type="synonym">Sea slug</name>
    <dbReference type="NCBI Taxonomy" id="188477"/>
    <lineage>
        <taxon>Eukaryota</taxon>
        <taxon>Metazoa</taxon>
        <taxon>Spiralia</taxon>
        <taxon>Lophotrochozoa</taxon>
        <taxon>Mollusca</taxon>
        <taxon>Gastropoda</taxon>
        <taxon>Heterobranchia</taxon>
        <taxon>Euthyneura</taxon>
        <taxon>Panpulmonata</taxon>
        <taxon>Sacoglossa</taxon>
        <taxon>Placobranchoidea</taxon>
        <taxon>Plakobranchidae</taxon>
        <taxon>Elysia</taxon>
    </lineage>
</organism>
<evidence type="ECO:0000313" key="10">
    <source>
        <dbReference type="Proteomes" id="UP000271974"/>
    </source>
</evidence>
<feature type="site" description="Transition state stabilizer" evidence="7">
    <location>
        <position position="183"/>
    </location>
</feature>
<evidence type="ECO:0000256" key="8">
    <source>
        <dbReference type="RuleBase" id="RU004511"/>
    </source>
</evidence>
<comment type="caution">
    <text evidence="9">The sequence shown here is derived from an EMBL/GenBank/DDBJ whole genome shotgun (WGS) entry which is preliminary data.</text>
</comment>
<dbReference type="GO" id="GO:0004619">
    <property type="term" value="F:phosphoglycerate mutase activity"/>
    <property type="evidence" value="ECO:0007669"/>
    <property type="project" value="UniProtKB-EC"/>
</dbReference>
<sequence length="195" mass="22693">MASGRTVVLVRHGESEFNRDNIFTGWRDPDLTDKGEQEARDAGKILRENGFRFDIAFTSMLKRAIKTLFLIQDELDCHWIPVTKTWRLNERHYGKLQGKNKEETIRKFGREQVRRWRRSFHDCPPLLENPHEQLYAEDPRYSGLPQLPAGESIEDASRRCMPVWHKCIVPALKSGKRPLVCGHSNTLASLLRKLD</sequence>
<feature type="binding site" evidence="6">
    <location>
        <begin position="90"/>
        <end position="93"/>
    </location>
    <ligand>
        <name>substrate</name>
    </ligand>
</feature>
<dbReference type="EC" id="5.4.2.11" evidence="8"/>
<feature type="binding site" evidence="6">
    <location>
        <begin position="24"/>
        <end position="25"/>
    </location>
    <ligand>
        <name>substrate</name>
    </ligand>
</feature>
<proteinExistence type="inferred from homology"/>
<comment type="catalytic activity">
    <reaction evidence="8">
        <text>(2R)-2-phosphoglycerate = (2R)-3-phosphoglycerate</text>
        <dbReference type="Rhea" id="RHEA:15901"/>
        <dbReference type="ChEBI" id="CHEBI:58272"/>
        <dbReference type="ChEBI" id="CHEBI:58289"/>
        <dbReference type="EC" id="5.4.2.11"/>
    </reaction>
</comment>
<comment type="catalytic activity">
    <reaction evidence="1 8">
        <text>(2R)-3-phospho-glyceroyl phosphate = (2R)-2,3-bisphosphoglycerate + H(+)</text>
        <dbReference type="Rhea" id="RHEA:17765"/>
        <dbReference type="ChEBI" id="CHEBI:15378"/>
        <dbReference type="ChEBI" id="CHEBI:57604"/>
        <dbReference type="ChEBI" id="CHEBI:58248"/>
        <dbReference type="EC" id="5.4.2.4"/>
    </reaction>
</comment>
<dbReference type="Gene3D" id="3.40.50.1240">
    <property type="entry name" value="Phosphoglycerate mutase-like"/>
    <property type="match status" value="1"/>
</dbReference>
<dbReference type="SUPFAM" id="SSF53254">
    <property type="entry name" value="Phosphoglycerate mutase-like"/>
    <property type="match status" value="1"/>
</dbReference>
<dbReference type="CDD" id="cd07067">
    <property type="entry name" value="HP_PGM_like"/>
    <property type="match status" value="1"/>
</dbReference>
<feature type="active site" description="Proton donor/acceptor" evidence="5">
    <location>
        <position position="90"/>
    </location>
</feature>
<dbReference type="Pfam" id="PF00300">
    <property type="entry name" value="His_Phos_1"/>
    <property type="match status" value="1"/>
</dbReference>
<evidence type="ECO:0000256" key="7">
    <source>
        <dbReference type="PIRSR" id="PIRSR613078-3"/>
    </source>
</evidence>
<dbReference type="NCBIfam" id="TIGR01258">
    <property type="entry name" value="pgm_1"/>
    <property type="match status" value="1"/>
</dbReference>
<feature type="binding site" evidence="6">
    <location>
        <position position="63"/>
    </location>
    <ligand>
        <name>substrate</name>
    </ligand>
</feature>
<comment type="similarity">
    <text evidence="2 8">Belongs to the phosphoglycerate mutase family. BPG-dependent PGAM subfamily.</text>
</comment>
<dbReference type="InterPro" id="IPR029033">
    <property type="entry name" value="His_PPase_superfam"/>
</dbReference>
<dbReference type="STRING" id="188477.A0A3S1A489"/>
<accession>A0A3S1A489</accession>
<dbReference type="Proteomes" id="UP000271974">
    <property type="component" value="Unassembled WGS sequence"/>
</dbReference>
<keyword evidence="3 8" id="KW-0324">Glycolysis</keyword>
<dbReference type="GO" id="GO:0004082">
    <property type="term" value="F:bisphosphoglycerate mutase activity"/>
    <property type="evidence" value="ECO:0007669"/>
    <property type="project" value="UniProtKB-EC"/>
</dbReference>
<evidence type="ECO:0000256" key="6">
    <source>
        <dbReference type="PIRSR" id="PIRSR613078-2"/>
    </source>
</evidence>
<gene>
    <name evidence="9" type="ORF">EGW08_009844</name>
</gene>
<dbReference type="SMART" id="SM00855">
    <property type="entry name" value="PGAM"/>
    <property type="match status" value="1"/>
</dbReference>
<keyword evidence="4 8" id="KW-0413">Isomerase</keyword>
<dbReference type="InterPro" id="IPR001345">
    <property type="entry name" value="PG/BPGM_mutase_AS"/>
</dbReference>
<dbReference type="AlphaFoldDB" id="A0A3S1A489"/>
<dbReference type="EMBL" id="RQTK01000288">
    <property type="protein sequence ID" value="RUS82392.1"/>
    <property type="molecule type" value="Genomic_DNA"/>
</dbReference>
<feature type="binding site" evidence="6">
    <location>
        <begin position="117"/>
        <end position="118"/>
    </location>
    <ligand>
        <name>substrate</name>
    </ligand>
</feature>
<feature type="active site" description="Tele-phosphohistidine intermediate" evidence="5">
    <location>
        <position position="12"/>
    </location>
</feature>
<dbReference type="PROSITE" id="PS00175">
    <property type="entry name" value="PG_MUTASE"/>
    <property type="match status" value="1"/>
</dbReference>
<evidence type="ECO:0000256" key="2">
    <source>
        <dbReference type="ARBA" id="ARBA00006717"/>
    </source>
</evidence>
<feature type="non-terminal residue" evidence="9">
    <location>
        <position position="195"/>
    </location>
</feature>
<protein>
    <recommendedName>
        <fullName evidence="8">Phosphoglycerate mutase</fullName>
        <ecNumber evidence="8">5.4.2.11</ecNumber>
        <ecNumber evidence="8">5.4.2.4</ecNumber>
    </recommendedName>
</protein>
<keyword evidence="10" id="KW-1185">Reference proteome</keyword>
<dbReference type="InterPro" id="IPR013078">
    <property type="entry name" value="His_Pase_superF_clade-1"/>
</dbReference>
<evidence type="ECO:0000256" key="4">
    <source>
        <dbReference type="ARBA" id="ARBA00023235"/>
    </source>
</evidence>
<evidence type="ECO:0000313" key="9">
    <source>
        <dbReference type="EMBL" id="RUS82392.1"/>
    </source>
</evidence>
<reference evidence="9 10" key="1">
    <citation type="submission" date="2019-01" db="EMBL/GenBank/DDBJ databases">
        <title>A draft genome assembly of the solar-powered sea slug Elysia chlorotica.</title>
        <authorList>
            <person name="Cai H."/>
            <person name="Li Q."/>
            <person name="Fang X."/>
            <person name="Li J."/>
            <person name="Curtis N.E."/>
            <person name="Altenburger A."/>
            <person name="Shibata T."/>
            <person name="Feng M."/>
            <person name="Maeda T."/>
            <person name="Schwartz J.A."/>
            <person name="Shigenobu S."/>
            <person name="Lundholm N."/>
            <person name="Nishiyama T."/>
            <person name="Yang H."/>
            <person name="Hasebe M."/>
            <person name="Li S."/>
            <person name="Pierce S.K."/>
            <person name="Wang J."/>
        </authorList>
    </citation>
    <scope>NUCLEOTIDE SEQUENCE [LARGE SCALE GENOMIC DNA]</scope>
    <source>
        <strain evidence="9">EC2010</strain>
        <tissue evidence="9">Whole organism of an adult</tissue>
    </source>
</reference>
<evidence type="ECO:0000256" key="5">
    <source>
        <dbReference type="PIRSR" id="PIRSR613078-1"/>
    </source>
</evidence>
<dbReference type="EC" id="5.4.2.4" evidence="8"/>
<feature type="binding site" evidence="6">
    <location>
        <begin position="11"/>
        <end position="18"/>
    </location>
    <ligand>
        <name>substrate</name>
    </ligand>
</feature>
<dbReference type="GO" id="GO:0006096">
    <property type="term" value="P:glycolytic process"/>
    <property type="evidence" value="ECO:0007669"/>
    <property type="project" value="UniProtKB-KW"/>
</dbReference>
<dbReference type="PANTHER" id="PTHR11931">
    <property type="entry name" value="PHOSPHOGLYCERATE MUTASE"/>
    <property type="match status" value="1"/>
</dbReference>
<dbReference type="InterPro" id="IPR005952">
    <property type="entry name" value="Phosphogly_mut1"/>
</dbReference>
<dbReference type="OrthoDB" id="354304at2759"/>
<name>A0A3S1A489_ELYCH</name>
<evidence type="ECO:0000256" key="3">
    <source>
        <dbReference type="ARBA" id="ARBA00023152"/>
    </source>
</evidence>
<feature type="binding site" evidence="6">
    <location>
        <position position="101"/>
    </location>
    <ligand>
        <name>substrate</name>
    </ligand>
</feature>